<evidence type="ECO:0000256" key="1">
    <source>
        <dbReference type="SAM" id="MobiDB-lite"/>
    </source>
</evidence>
<feature type="region of interest" description="Disordered" evidence="1">
    <location>
        <begin position="242"/>
        <end position="278"/>
    </location>
</feature>
<name>A5H0L6_LINPO</name>
<reference evidence="2" key="1">
    <citation type="journal article" date="2007" name="Protist">
        <title>A dinoflagellate AAA family member rescues a conditional yeast G1/S phase cyclin mutant through increased CLB5 accumulation.</title>
        <authorList>
            <person name="Bertomeu T."/>
            <person name="Morse D."/>
        </authorList>
    </citation>
    <scope>NUCLEOTIDE SEQUENCE</scope>
</reference>
<accession>A5H0L6</accession>
<feature type="non-terminal residue" evidence="2">
    <location>
        <position position="1"/>
    </location>
</feature>
<sequence length="656" mass="70540">GKYMSRQTHLFKVDGDYVEFAPPHCYCERLCCAGSTASPMHNATPSLQGRGSDVSTTSSDPALPGVRPTSGLCQNPVSEAKDVESKQSSSSPCEAHLRDADPWHHSVCDPWEQAHRGTQSEGSRKSKEESTRGAAEAEASPWATYAPEWESQDQAWQPMEAERSPAPRQGHSGDADPWHQSRCDPWERRHHGGQWEGGHKFREEATRGAAQDASPWATYAPESESRHQAWQPTEAEHSLTPCQGHHRDPDPWHQSGRDPWEQGHHCRQQEGSHESKEEVMRGVAEAEAAAWVTYAPASQGQARQPNEAEHCHASFDAPVPEVLSGLDELISALPSHLRQDFSGSVHLCQQLVLDVGRRPQVLAGRRRAFLRADPDVVVSEADLSETMRRLRLADGRSRLVPVGTTLNRASTLHDESGGLCGLTLHVGCAVLGAAGMIGDLLAADLGSWLLLGPTGSGKTTVTRDVARLLAEERSVMVVDTARELGGAGVVAHSSLGLARRLLVDSAEQHLAAVEEAILSHAAEVVVVDGMAVQSLISASRLAREHGACLVASAVGDFRSMAQAGVWGTPGTGQQSWGGLSASGHVEGCAARGFSGGAPSFTAAVELLRADFHRCHVVLEADRAAAHALAGEPYLLQTRTRDPETGCVRVTVWVSRL</sequence>
<feature type="region of interest" description="Disordered" evidence="1">
    <location>
        <begin position="113"/>
        <end position="196"/>
    </location>
</feature>
<dbReference type="AlphaFoldDB" id="A5H0L6"/>
<dbReference type="Gene3D" id="3.40.50.300">
    <property type="entry name" value="P-loop containing nucleotide triphosphate hydrolases"/>
    <property type="match status" value="1"/>
</dbReference>
<feature type="compositionally biased region" description="Basic and acidic residues" evidence="1">
    <location>
        <begin position="160"/>
        <end position="187"/>
    </location>
</feature>
<feature type="compositionally biased region" description="Basic and acidic residues" evidence="1">
    <location>
        <begin position="122"/>
        <end position="131"/>
    </location>
</feature>
<dbReference type="SUPFAM" id="SSF52540">
    <property type="entry name" value="P-loop containing nucleoside triphosphate hydrolases"/>
    <property type="match status" value="1"/>
</dbReference>
<organism evidence="2">
    <name type="scientific">Lingulaulax polyedra</name>
    <name type="common">Dinoflagellate</name>
    <name type="synonym">Lingulodinium polyedra</name>
    <dbReference type="NCBI Taxonomy" id="160621"/>
    <lineage>
        <taxon>Eukaryota</taxon>
        <taxon>Sar</taxon>
        <taxon>Alveolata</taxon>
        <taxon>Dinophyceae</taxon>
        <taxon>Gonyaulacales</taxon>
        <taxon>Lingulodiniaceae</taxon>
        <taxon>Lingulaulax</taxon>
    </lineage>
</organism>
<feature type="compositionally biased region" description="Basic and acidic residues" evidence="1">
    <location>
        <begin position="245"/>
        <end position="278"/>
    </location>
</feature>
<protein>
    <submittedName>
        <fullName evidence="2">AAA</fullName>
    </submittedName>
</protein>
<proteinExistence type="evidence at transcript level"/>
<dbReference type="InterPro" id="IPR027417">
    <property type="entry name" value="P-loop_NTPase"/>
</dbReference>
<evidence type="ECO:0000313" key="2">
    <source>
        <dbReference type="EMBL" id="ABF74689.1"/>
    </source>
</evidence>
<feature type="region of interest" description="Disordered" evidence="1">
    <location>
        <begin position="43"/>
        <end position="97"/>
    </location>
</feature>
<dbReference type="PANTHER" id="PTHR20953:SF3">
    <property type="entry name" value="P-LOOP CONTAINING NUCLEOSIDE TRIPHOSPHATE HYDROLASES SUPERFAMILY PROTEIN"/>
    <property type="match status" value="1"/>
</dbReference>
<dbReference type="PANTHER" id="PTHR20953">
    <property type="entry name" value="KINASE-RELATED"/>
    <property type="match status" value="1"/>
</dbReference>
<dbReference type="EMBL" id="DQ515200">
    <property type="protein sequence ID" value="ABF74689.1"/>
    <property type="molecule type" value="mRNA"/>
</dbReference>
<feature type="compositionally biased region" description="Polar residues" evidence="1">
    <location>
        <begin position="43"/>
        <end position="60"/>
    </location>
</feature>
<feature type="region of interest" description="Disordered" evidence="1">
    <location>
        <begin position="204"/>
        <end position="223"/>
    </location>
</feature>